<evidence type="ECO:0000313" key="6">
    <source>
        <dbReference type="Proteomes" id="UP000594260"/>
    </source>
</evidence>
<feature type="transmembrane region" description="Helical" evidence="4">
    <location>
        <begin position="354"/>
        <end position="374"/>
    </location>
</feature>
<keyword evidence="3 4" id="KW-0472">Membrane</keyword>
<feature type="transmembrane region" description="Helical" evidence="4">
    <location>
        <begin position="186"/>
        <end position="209"/>
    </location>
</feature>
<evidence type="ECO:0000313" key="5">
    <source>
        <dbReference type="EnsemblMetazoa" id="XP_022673151"/>
    </source>
</evidence>
<feature type="transmembrane region" description="Helical" evidence="4">
    <location>
        <begin position="12"/>
        <end position="33"/>
    </location>
</feature>
<keyword evidence="1 4" id="KW-0812">Transmembrane</keyword>
<dbReference type="SUPFAM" id="SSF103473">
    <property type="entry name" value="MFS general substrate transporter"/>
    <property type="match status" value="1"/>
</dbReference>
<dbReference type="Gene3D" id="1.20.1250.20">
    <property type="entry name" value="MFS general substrate transporter like domains"/>
    <property type="match status" value="1"/>
</dbReference>
<dbReference type="PANTHER" id="PTHR23121:SF9">
    <property type="entry name" value="SODIUM-DEPENDENT GLUCOSE TRANSPORTER 1"/>
    <property type="match status" value="1"/>
</dbReference>
<dbReference type="InterPro" id="IPR011701">
    <property type="entry name" value="MFS"/>
</dbReference>
<keyword evidence="2 4" id="KW-1133">Transmembrane helix</keyword>
<dbReference type="OrthoDB" id="6512734at2759"/>
<accession>A0A7M7MFM9</accession>
<evidence type="ECO:0000256" key="2">
    <source>
        <dbReference type="ARBA" id="ARBA00022989"/>
    </source>
</evidence>
<feature type="transmembrane region" description="Helical" evidence="4">
    <location>
        <begin position="110"/>
        <end position="131"/>
    </location>
</feature>
<dbReference type="PANTHER" id="PTHR23121">
    <property type="entry name" value="SODIUM-DEPENDENT GLUCOSE TRANSPORTER 1"/>
    <property type="match status" value="1"/>
</dbReference>
<reference evidence="5" key="1">
    <citation type="submission" date="2021-01" db="UniProtKB">
        <authorList>
            <consortium name="EnsemblMetazoa"/>
        </authorList>
    </citation>
    <scope>IDENTIFICATION</scope>
</reference>
<name>A0A7M7MFM9_VARDE</name>
<dbReference type="AlphaFoldDB" id="A0A7M7MFM9"/>
<dbReference type="KEGG" id="vde:111255446"/>
<dbReference type="InterPro" id="IPR036259">
    <property type="entry name" value="MFS_trans_sf"/>
</dbReference>
<dbReference type="InParanoid" id="A0A7M7MFM9"/>
<protein>
    <submittedName>
        <fullName evidence="5">Uncharacterized protein</fullName>
    </submittedName>
</protein>
<keyword evidence="6" id="KW-1185">Reference proteome</keyword>
<feature type="transmembrane region" description="Helical" evidence="4">
    <location>
        <begin position="257"/>
        <end position="280"/>
    </location>
</feature>
<dbReference type="GO" id="GO:0022857">
    <property type="term" value="F:transmembrane transporter activity"/>
    <property type="evidence" value="ECO:0007669"/>
    <property type="project" value="InterPro"/>
</dbReference>
<evidence type="ECO:0000256" key="1">
    <source>
        <dbReference type="ARBA" id="ARBA00022692"/>
    </source>
</evidence>
<proteinExistence type="predicted"/>
<dbReference type="Proteomes" id="UP000594260">
    <property type="component" value="Unplaced"/>
</dbReference>
<dbReference type="OMA" id="TFLASTW"/>
<dbReference type="GeneID" id="111255446"/>
<sequence length="477" mass="51851">MAQGTNVRGPVRIFHTFNIFCMAILQGLVLSVFGPSMLDLAELFHSDIEHVSYLASTTTIGALIGCAAARWLYELLHAQKVIIAGVLLKGLSNAILPLTGSLPCAHLTSLIFGLASGFLEIGTYVWLVGLYPTSRSSAAVLQTYHLMFGLGSLLGSVLVRPFVNPHSHLTGTTQAMTMTTSESRIHVAYVLVGLFAVALAVSLSISYRIDPRDVRHRRSNSDDETSIDPLAKYDSRDVTGLSSANQETLSNRKLSMFLSFLVGVHCLIFLVILMCFSRYFSIYAVLQGISKDRSIVLISTFYISFTFTRLICIYPASKLQPKVFWILTDLALLTTASMLFVTGSGSERTLHMTAVLLGAACAPVYAAGTSFLVSRVNGLTHSHMSILKFMSNCGGLVPPFAVGPMIETAPEIFPKVVLVSTFLLVTVMAFVISIGSWPQGEHVIEAVISTSVPCPAITKQTIGRYIKYFKKTNTNVL</sequence>
<feature type="transmembrane region" description="Helical" evidence="4">
    <location>
        <begin position="323"/>
        <end position="342"/>
    </location>
</feature>
<evidence type="ECO:0000256" key="4">
    <source>
        <dbReference type="SAM" id="Phobius"/>
    </source>
</evidence>
<feature type="transmembrane region" description="Helical" evidence="4">
    <location>
        <begin position="295"/>
        <end position="316"/>
    </location>
</feature>
<feature type="transmembrane region" description="Helical" evidence="4">
    <location>
        <begin position="143"/>
        <end position="163"/>
    </location>
</feature>
<evidence type="ECO:0000256" key="3">
    <source>
        <dbReference type="ARBA" id="ARBA00023136"/>
    </source>
</evidence>
<feature type="transmembrane region" description="Helical" evidence="4">
    <location>
        <begin position="412"/>
        <end position="432"/>
    </location>
</feature>
<dbReference type="RefSeq" id="XP_022673151.1">
    <property type="nucleotide sequence ID" value="XM_022817416.1"/>
</dbReference>
<feature type="transmembrane region" description="Helical" evidence="4">
    <location>
        <begin position="80"/>
        <end position="98"/>
    </location>
</feature>
<organism evidence="5 6">
    <name type="scientific">Varroa destructor</name>
    <name type="common">Honeybee mite</name>
    <dbReference type="NCBI Taxonomy" id="109461"/>
    <lineage>
        <taxon>Eukaryota</taxon>
        <taxon>Metazoa</taxon>
        <taxon>Ecdysozoa</taxon>
        <taxon>Arthropoda</taxon>
        <taxon>Chelicerata</taxon>
        <taxon>Arachnida</taxon>
        <taxon>Acari</taxon>
        <taxon>Parasitiformes</taxon>
        <taxon>Mesostigmata</taxon>
        <taxon>Gamasina</taxon>
        <taxon>Dermanyssoidea</taxon>
        <taxon>Varroidae</taxon>
        <taxon>Varroa</taxon>
    </lineage>
</organism>
<dbReference type="Pfam" id="PF07690">
    <property type="entry name" value="MFS_1"/>
    <property type="match status" value="1"/>
</dbReference>
<dbReference type="EnsemblMetazoa" id="XM_022817416">
    <property type="protein sequence ID" value="XP_022673151"/>
    <property type="gene ID" value="LOC111255446"/>
</dbReference>
<feature type="transmembrane region" description="Helical" evidence="4">
    <location>
        <begin position="53"/>
        <end position="73"/>
    </location>
</feature>